<organism evidence="3">
    <name type="scientific">Gaeumannomyces tritici (strain R3-111a-1)</name>
    <name type="common">Wheat and barley take-all root rot fungus</name>
    <name type="synonym">Gaeumannomyces graminis var. tritici</name>
    <dbReference type="NCBI Taxonomy" id="644352"/>
    <lineage>
        <taxon>Eukaryota</taxon>
        <taxon>Fungi</taxon>
        <taxon>Dikarya</taxon>
        <taxon>Ascomycota</taxon>
        <taxon>Pezizomycotina</taxon>
        <taxon>Sordariomycetes</taxon>
        <taxon>Sordariomycetidae</taxon>
        <taxon>Magnaporthales</taxon>
        <taxon>Magnaporthaceae</taxon>
        <taxon>Gaeumannomyces</taxon>
    </lineage>
</organism>
<feature type="transmembrane region" description="Helical" evidence="2">
    <location>
        <begin position="21"/>
        <end position="41"/>
    </location>
</feature>
<feature type="transmembrane region" description="Helical" evidence="2">
    <location>
        <begin position="73"/>
        <end position="98"/>
    </location>
</feature>
<reference evidence="4" key="5">
    <citation type="submission" date="2018-04" db="UniProtKB">
        <authorList>
            <consortium name="EnsemblFungi"/>
        </authorList>
    </citation>
    <scope>IDENTIFICATION</scope>
    <source>
        <strain evidence="4">R3-111a-1</strain>
    </source>
</reference>
<keyword evidence="5" id="KW-1185">Reference proteome</keyword>
<evidence type="ECO:0000313" key="3">
    <source>
        <dbReference type="EMBL" id="EJT68239.1"/>
    </source>
</evidence>
<dbReference type="AlphaFoldDB" id="J3PKW0"/>
<feature type="compositionally biased region" description="Basic and acidic residues" evidence="1">
    <location>
        <begin position="191"/>
        <end position="200"/>
    </location>
</feature>
<gene>
    <name evidence="4" type="primary">20354640</name>
    <name evidence="3" type="ORF">GGTG_14182</name>
</gene>
<dbReference type="EMBL" id="GL385560">
    <property type="protein sequence ID" value="EJT68239.1"/>
    <property type="molecule type" value="Genomic_DNA"/>
</dbReference>
<reference evidence="3" key="3">
    <citation type="submission" date="2010-09" db="EMBL/GenBank/DDBJ databases">
        <title>Annotation of Gaeumannomyces graminis var. tritici R3-111a-1.</title>
        <authorList>
            <consortium name="The Broad Institute Genome Sequencing Platform"/>
            <person name="Ma L.-J."/>
            <person name="Dead R."/>
            <person name="Young S.K."/>
            <person name="Zeng Q."/>
            <person name="Gargeya S."/>
            <person name="Fitzgerald M."/>
            <person name="Haas B."/>
            <person name="Abouelleil A."/>
            <person name="Alvarado L."/>
            <person name="Arachchi H.M."/>
            <person name="Berlin A."/>
            <person name="Brown A."/>
            <person name="Chapman S.B."/>
            <person name="Chen Z."/>
            <person name="Dunbar C."/>
            <person name="Freedman E."/>
            <person name="Gearin G."/>
            <person name="Gellesch M."/>
            <person name="Goldberg J."/>
            <person name="Griggs A."/>
            <person name="Gujja S."/>
            <person name="Heiman D."/>
            <person name="Howarth C."/>
            <person name="Larson L."/>
            <person name="Lui A."/>
            <person name="MacDonald P.J.P."/>
            <person name="Mehta T."/>
            <person name="Montmayeur A."/>
            <person name="Murphy C."/>
            <person name="Neiman D."/>
            <person name="Pearson M."/>
            <person name="Priest M."/>
            <person name="Roberts A."/>
            <person name="Saif S."/>
            <person name="Shea T."/>
            <person name="Shenoy N."/>
            <person name="Sisk P."/>
            <person name="Stolte C."/>
            <person name="Sykes S."/>
            <person name="Yandava C."/>
            <person name="Wortman J."/>
            <person name="Nusbaum C."/>
            <person name="Birren B."/>
        </authorList>
    </citation>
    <scope>NUCLEOTIDE SEQUENCE</scope>
    <source>
        <strain evidence="3">R3-111a-1</strain>
    </source>
</reference>
<keyword evidence="2" id="KW-1133">Transmembrane helix</keyword>
<dbReference type="eggNOG" id="ENOG502RN8F">
    <property type="taxonomic scope" value="Eukaryota"/>
</dbReference>
<dbReference type="RefSeq" id="XP_009230373.1">
    <property type="nucleotide sequence ID" value="XM_009232109.1"/>
</dbReference>
<dbReference type="EnsemblFungi" id="EJT68239">
    <property type="protein sequence ID" value="EJT68239"/>
    <property type="gene ID" value="GGTG_14182"/>
</dbReference>
<keyword evidence="2" id="KW-0812">Transmembrane</keyword>
<evidence type="ECO:0000313" key="4">
    <source>
        <dbReference type="EnsemblFungi" id="EJT68239"/>
    </source>
</evidence>
<feature type="compositionally biased region" description="Polar residues" evidence="1">
    <location>
        <begin position="180"/>
        <end position="189"/>
    </location>
</feature>
<name>J3PKW0_GAET3</name>
<evidence type="ECO:0000256" key="1">
    <source>
        <dbReference type="SAM" id="MobiDB-lite"/>
    </source>
</evidence>
<reference evidence="4" key="4">
    <citation type="journal article" date="2015" name="G3 (Bethesda)">
        <title>Genome sequences of three phytopathogenic species of the Magnaporthaceae family of fungi.</title>
        <authorList>
            <person name="Okagaki L.H."/>
            <person name="Nunes C.C."/>
            <person name="Sailsbery J."/>
            <person name="Clay B."/>
            <person name="Brown D."/>
            <person name="John T."/>
            <person name="Oh Y."/>
            <person name="Young N."/>
            <person name="Fitzgerald M."/>
            <person name="Haas B.J."/>
            <person name="Zeng Q."/>
            <person name="Young S."/>
            <person name="Adiconis X."/>
            <person name="Fan L."/>
            <person name="Levin J.Z."/>
            <person name="Mitchell T.K."/>
            <person name="Okubara P.A."/>
            <person name="Farman M.L."/>
            <person name="Kohn L.M."/>
            <person name="Birren B."/>
            <person name="Ma L.-J."/>
            <person name="Dean R.A."/>
        </authorList>
    </citation>
    <scope>NUCLEOTIDE SEQUENCE</scope>
    <source>
        <strain evidence="4">R3-111a-1</strain>
    </source>
</reference>
<reference evidence="3" key="2">
    <citation type="submission" date="2010-07" db="EMBL/GenBank/DDBJ databases">
        <authorList>
            <consortium name="The Broad Institute Genome Sequencing Platform"/>
            <consortium name="Broad Institute Genome Sequencing Center for Infectious Disease"/>
            <person name="Ma L.-J."/>
            <person name="Dead R."/>
            <person name="Young S."/>
            <person name="Zeng Q."/>
            <person name="Koehrsen M."/>
            <person name="Alvarado L."/>
            <person name="Berlin A."/>
            <person name="Chapman S.B."/>
            <person name="Chen Z."/>
            <person name="Freedman E."/>
            <person name="Gellesch M."/>
            <person name="Goldberg J."/>
            <person name="Griggs A."/>
            <person name="Gujja S."/>
            <person name="Heilman E.R."/>
            <person name="Heiman D."/>
            <person name="Hepburn T."/>
            <person name="Howarth C."/>
            <person name="Jen D."/>
            <person name="Larson L."/>
            <person name="Mehta T."/>
            <person name="Neiman D."/>
            <person name="Pearson M."/>
            <person name="Roberts A."/>
            <person name="Saif S."/>
            <person name="Shea T."/>
            <person name="Shenoy N."/>
            <person name="Sisk P."/>
            <person name="Stolte C."/>
            <person name="Sykes S."/>
            <person name="Walk T."/>
            <person name="White J."/>
            <person name="Yandava C."/>
            <person name="Haas B."/>
            <person name="Nusbaum C."/>
            <person name="Birren B."/>
        </authorList>
    </citation>
    <scope>NUCLEOTIDE SEQUENCE</scope>
    <source>
        <strain evidence="3">R3-111a-1</strain>
    </source>
</reference>
<dbReference type="HOGENOM" id="CLU_1366327_0_0_1"/>
<evidence type="ECO:0000256" key="2">
    <source>
        <dbReference type="SAM" id="Phobius"/>
    </source>
</evidence>
<sequence>MDREDYKILPSFLLSIRKRCGIIPTFGFIYTIILLCSDIPVPEFKQAVALFLSSILITAWVLAPMCSIFPSRIVGIVCTGSSFVLSVVALALVCVRWQQALKTADEWSVPRNVDLSLVPVDADPNLWKLVRNRQYGIGVIVGAALDLAINTICALVVCGVGSMTIGERKQVKKDEEAAQKSEQTAQNGKKTAKESKAGQV</sequence>
<feature type="region of interest" description="Disordered" evidence="1">
    <location>
        <begin position="171"/>
        <end position="200"/>
    </location>
</feature>
<proteinExistence type="predicted"/>
<accession>J3PKW0</accession>
<feature type="transmembrane region" description="Helical" evidence="2">
    <location>
        <begin position="135"/>
        <end position="163"/>
    </location>
</feature>
<evidence type="ECO:0000313" key="5">
    <source>
        <dbReference type="Proteomes" id="UP000006039"/>
    </source>
</evidence>
<keyword evidence="2" id="KW-0472">Membrane</keyword>
<dbReference type="GeneID" id="20354640"/>
<dbReference type="Proteomes" id="UP000006039">
    <property type="component" value="Unassembled WGS sequence"/>
</dbReference>
<dbReference type="VEuPathDB" id="FungiDB:GGTG_14182"/>
<feature type="transmembrane region" description="Helical" evidence="2">
    <location>
        <begin position="47"/>
        <end position="66"/>
    </location>
</feature>
<protein>
    <submittedName>
        <fullName evidence="3 4">Uncharacterized protein</fullName>
    </submittedName>
</protein>
<reference evidence="5" key="1">
    <citation type="submission" date="2010-07" db="EMBL/GenBank/DDBJ databases">
        <title>The genome sequence of Gaeumannomyces graminis var. tritici strain R3-111a-1.</title>
        <authorList>
            <consortium name="The Broad Institute Genome Sequencing Platform"/>
            <person name="Ma L.-J."/>
            <person name="Dead R."/>
            <person name="Young S."/>
            <person name="Zeng Q."/>
            <person name="Koehrsen M."/>
            <person name="Alvarado L."/>
            <person name="Berlin A."/>
            <person name="Chapman S.B."/>
            <person name="Chen Z."/>
            <person name="Freedman E."/>
            <person name="Gellesch M."/>
            <person name="Goldberg J."/>
            <person name="Griggs A."/>
            <person name="Gujja S."/>
            <person name="Heilman E.R."/>
            <person name="Heiman D."/>
            <person name="Hepburn T."/>
            <person name="Howarth C."/>
            <person name="Jen D."/>
            <person name="Larson L."/>
            <person name="Mehta T."/>
            <person name="Neiman D."/>
            <person name="Pearson M."/>
            <person name="Roberts A."/>
            <person name="Saif S."/>
            <person name="Shea T."/>
            <person name="Shenoy N."/>
            <person name="Sisk P."/>
            <person name="Stolte C."/>
            <person name="Sykes S."/>
            <person name="Walk T."/>
            <person name="White J."/>
            <person name="Yandava C."/>
            <person name="Haas B."/>
            <person name="Nusbaum C."/>
            <person name="Birren B."/>
        </authorList>
    </citation>
    <scope>NUCLEOTIDE SEQUENCE [LARGE SCALE GENOMIC DNA]</scope>
    <source>
        <strain evidence="5">R3-111a-1</strain>
    </source>
</reference>